<dbReference type="InterPro" id="IPR011032">
    <property type="entry name" value="GroES-like_sf"/>
</dbReference>
<evidence type="ECO:0000313" key="4">
    <source>
        <dbReference type="Proteomes" id="UP001473302"/>
    </source>
</evidence>
<dbReference type="Gene3D" id="3.40.50.720">
    <property type="entry name" value="NAD(P)-binding Rossmann-like Domain"/>
    <property type="match status" value="1"/>
</dbReference>
<evidence type="ECO:0000256" key="1">
    <source>
        <dbReference type="ARBA" id="ARBA00023002"/>
    </source>
</evidence>
<keyword evidence="4" id="KW-1185">Reference proteome</keyword>
<dbReference type="SUPFAM" id="SSF50129">
    <property type="entry name" value="GroES-like"/>
    <property type="match status" value="1"/>
</dbReference>
<dbReference type="SMART" id="SM00829">
    <property type="entry name" value="PKS_ER"/>
    <property type="match status" value="1"/>
</dbReference>
<name>A0ABP9Z410_9FUNG</name>
<keyword evidence="1" id="KW-0560">Oxidoreductase</keyword>
<evidence type="ECO:0000259" key="2">
    <source>
        <dbReference type="SMART" id="SM00829"/>
    </source>
</evidence>
<comment type="caution">
    <text evidence="3">The sequence shown here is derived from an EMBL/GenBank/DDBJ whole genome shotgun (WGS) entry which is preliminary data.</text>
</comment>
<gene>
    <name evidence="3" type="ORF">MFLAVUS_007345</name>
</gene>
<organism evidence="3 4">
    <name type="scientific">Mucor flavus</name>
    <dbReference type="NCBI Taxonomy" id="439312"/>
    <lineage>
        <taxon>Eukaryota</taxon>
        <taxon>Fungi</taxon>
        <taxon>Fungi incertae sedis</taxon>
        <taxon>Mucoromycota</taxon>
        <taxon>Mucoromycotina</taxon>
        <taxon>Mucoromycetes</taxon>
        <taxon>Mucorales</taxon>
        <taxon>Mucorineae</taxon>
        <taxon>Mucoraceae</taxon>
        <taxon>Mucor</taxon>
    </lineage>
</organism>
<dbReference type="InterPro" id="IPR013149">
    <property type="entry name" value="ADH-like_C"/>
</dbReference>
<dbReference type="InterPro" id="IPR041694">
    <property type="entry name" value="ADH_N_2"/>
</dbReference>
<dbReference type="EMBL" id="BAABUK010000018">
    <property type="protein sequence ID" value="GAA5813858.1"/>
    <property type="molecule type" value="Genomic_DNA"/>
</dbReference>
<reference evidence="3 4" key="1">
    <citation type="submission" date="2024-04" db="EMBL/GenBank/DDBJ databases">
        <title>genome sequences of Mucor flavus KT1a and Helicostylum pulchrum KT1b strains isolated from the surface of a dry-aged beef.</title>
        <authorList>
            <person name="Toyotome T."/>
            <person name="Hosono M."/>
            <person name="Torimaru M."/>
            <person name="Fukuda K."/>
            <person name="Mikami N."/>
        </authorList>
    </citation>
    <scope>NUCLEOTIDE SEQUENCE [LARGE SCALE GENOMIC DNA]</scope>
    <source>
        <strain evidence="3 4">KT1a</strain>
    </source>
</reference>
<dbReference type="PANTHER" id="PTHR43205:SF7">
    <property type="entry name" value="PROSTAGLANDIN REDUCTASE 1"/>
    <property type="match status" value="1"/>
</dbReference>
<sequence length="345" mass="37802">MVSNTQIIFTKIPTTFPVAGEHMVVKKSEIDLDVEIPQGAILLKNLVLSVDPYMRTRMRDPNIPSYLPAFEINEVMPGHVVGQVFKTNNEKFAVGDIVYGLAGFAEYIVIPEPLTAYLDVHNEIGSSGLPITSYVGVLGMSGMTAYVGLLKYGKPVKGETLYVSAASGAVGQLVGQIGARLGLRVVGSAGSDEKVAYLKELGFDAAFNYKTVDIQQALGEHCPNGIDVYFENVGGKMLEAVIDHANKFARIVCCGMISQYNTQTPEPIHNLLKVIIKSLEMRGFIITNSMEMDEPFRRDVTEWVKSGDIKYREDTVKGIENVPEALIDMLRGKNFGKKAIFVADL</sequence>
<dbReference type="Proteomes" id="UP001473302">
    <property type="component" value="Unassembled WGS sequence"/>
</dbReference>
<dbReference type="InterPro" id="IPR020843">
    <property type="entry name" value="ER"/>
</dbReference>
<dbReference type="PANTHER" id="PTHR43205">
    <property type="entry name" value="PROSTAGLANDIN REDUCTASE"/>
    <property type="match status" value="1"/>
</dbReference>
<evidence type="ECO:0000313" key="3">
    <source>
        <dbReference type="EMBL" id="GAA5813858.1"/>
    </source>
</evidence>
<accession>A0ABP9Z410</accession>
<dbReference type="Gene3D" id="3.90.180.10">
    <property type="entry name" value="Medium-chain alcohol dehydrogenases, catalytic domain"/>
    <property type="match status" value="1"/>
</dbReference>
<dbReference type="InterPro" id="IPR036291">
    <property type="entry name" value="NAD(P)-bd_dom_sf"/>
</dbReference>
<feature type="domain" description="Enoyl reductase (ER)" evidence="2">
    <location>
        <begin position="41"/>
        <end position="340"/>
    </location>
</feature>
<dbReference type="Pfam" id="PF00107">
    <property type="entry name" value="ADH_zinc_N"/>
    <property type="match status" value="1"/>
</dbReference>
<dbReference type="SUPFAM" id="SSF51735">
    <property type="entry name" value="NAD(P)-binding Rossmann-fold domains"/>
    <property type="match status" value="1"/>
</dbReference>
<dbReference type="InterPro" id="IPR045010">
    <property type="entry name" value="MDR_fam"/>
</dbReference>
<protein>
    <recommendedName>
        <fullName evidence="2">Enoyl reductase (ER) domain-containing protein</fullName>
    </recommendedName>
</protein>
<proteinExistence type="predicted"/>
<dbReference type="CDD" id="cd05288">
    <property type="entry name" value="PGDH"/>
    <property type="match status" value="1"/>
</dbReference>
<dbReference type="Pfam" id="PF16884">
    <property type="entry name" value="ADH_N_2"/>
    <property type="match status" value="1"/>
</dbReference>